<sequence>SPEPPGGYKQRSRKPLEKMTKRQFKNFRDEIVQILSCLDPLLSLDHKKKWSEISDNVSKKIIPAINNALHITSRKYSDRPIISSKIQYIKVQRKRWYDNSTYKNDSKLPDNAPEWTVSFNYNVKKKIKGVVEQRRKAIKDEFDKESGEDVEDKEDEEDEENELNRRVEEKLGRRVEAKIRRRIKEEQS</sequence>
<feature type="compositionally biased region" description="Acidic residues" evidence="1">
    <location>
        <begin position="148"/>
        <end position="161"/>
    </location>
</feature>
<gene>
    <name evidence="2" type="ORF">RhiirA4_419260</name>
</gene>
<dbReference type="AlphaFoldDB" id="A0A2I1GDM2"/>
<accession>A0A2I1GDM2</accession>
<reference evidence="2 3" key="1">
    <citation type="submission" date="2015-10" db="EMBL/GenBank/DDBJ databases">
        <title>Genome analyses suggest a sexual origin of heterokaryosis in a supposedly ancient asexual fungus.</title>
        <authorList>
            <person name="Ropars J."/>
            <person name="Sedzielewska K."/>
            <person name="Noel J."/>
            <person name="Charron P."/>
            <person name="Farinelli L."/>
            <person name="Marton T."/>
            <person name="Kruger M."/>
            <person name="Pelin A."/>
            <person name="Brachmann A."/>
            <person name="Corradi N."/>
        </authorList>
    </citation>
    <scope>NUCLEOTIDE SEQUENCE [LARGE SCALE GENOMIC DNA]</scope>
    <source>
        <strain evidence="2 3">A4</strain>
    </source>
</reference>
<evidence type="ECO:0000256" key="1">
    <source>
        <dbReference type="SAM" id="MobiDB-lite"/>
    </source>
</evidence>
<keyword evidence="3" id="KW-1185">Reference proteome</keyword>
<evidence type="ECO:0000313" key="2">
    <source>
        <dbReference type="EMBL" id="PKY44704.1"/>
    </source>
</evidence>
<protein>
    <submittedName>
        <fullName evidence="2">Uncharacterized protein</fullName>
    </submittedName>
</protein>
<name>A0A2I1GDM2_9GLOM</name>
<dbReference type="EMBL" id="LLXI01000340">
    <property type="protein sequence ID" value="PKY44704.1"/>
    <property type="molecule type" value="Genomic_DNA"/>
</dbReference>
<evidence type="ECO:0000313" key="3">
    <source>
        <dbReference type="Proteomes" id="UP000234323"/>
    </source>
</evidence>
<dbReference type="Proteomes" id="UP000234323">
    <property type="component" value="Unassembled WGS sequence"/>
</dbReference>
<comment type="caution">
    <text evidence="2">The sequence shown here is derived from an EMBL/GenBank/DDBJ whole genome shotgun (WGS) entry which is preliminary data.</text>
</comment>
<feature type="non-terminal residue" evidence="2">
    <location>
        <position position="1"/>
    </location>
</feature>
<proteinExistence type="predicted"/>
<feature type="region of interest" description="Disordered" evidence="1">
    <location>
        <begin position="141"/>
        <end position="166"/>
    </location>
</feature>
<organism evidence="2 3">
    <name type="scientific">Rhizophagus irregularis</name>
    <dbReference type="NCBI Taxonomy" id="588596"/>
    <lineage>
        <taxon>Eukaryota</taxon>
        <taxon>Fungi</taxon>
        <taxon>Fungi incertae sedis</taxon>
        <taxon>Mucoromycota</taxon>
        <taxon>Glomeromycotina</taxon>
        <taxon>Glomeromycetes</taxon>
        <taxon>Glomerales</taxon>
        <taxon>Glomeraceae</taxon>
        <taxon>Rhizophagus</taxon>
    </lineage>
</organism>